<dbReference type="AlphaFoldDB" id="A0A9W6UT79"/>
<proteinExistence type="predicted"/>
<comment type="caution">
    <text evidence="5">The sequence shown here is derived from an EMBL/GenBank/DDBJ whole genome shotgun (WGS) entry which is preliminary data.</text>
</comment>
<organism evidence="5 6">
    <name type="scientific">Kitasatospora phosalacinea</name>
    <dbReference type="NCBI Taxonomy" id="2065"/>
    <lineage>
        <taxon>Bacteria</taxon>
        <taxon>Bacillati</taxon>
        <taxon>Actinomycetota</taxon>
        <taxon>Actinomycetes</taxon>
        <taxon>Kitasatosporales</taxon>
        <taxon>Streptomycetaceae</taxon>
        <taxon>Kitasatospora</taxon>
    </lineage>
</organism>
<feature type="compositionally biased region" description="Basic residues" evidence="2">
    <location>
        <begin position="1"/>
        <end position="19"/>
    </location>
</feature>
<dbReference type="GO" id="GO:0016779">
    <property type="term" value="F:nucleotidyltransferase activity"/>
    <property type="evidence" value="ECO:0007669"/>
    <property type="project" value="InterPro"/>
</dbReference>
<keyword evidence="1" id="KW-0808">Transferase</keyword>
<sequence>MRVVLPHRARTAPARRRGVRAAGVPHTGRMDAATGPFRAVPAEVRPYLAELVRRTRAVCGTRLTGVVAVGSLALGDYRHGRSDVDVTVLVEGPPSAATLRELADALDHRQLPCPAAGLELVVYPADFARVPSGEAGYLLDLNTGSHLPGRAAFDPAGAPSFWYVIDRSVAHQDGIALYGPPAPEVIATPRPKDLHAAIRASVREHDDGAGHLADNRVLNGCRSVVYCRTGRWLAKRAAAGQVAAAEADFRPLVEAAVRSFERPRSAALPLPGPQVRAFLTWVRARVDEAAAALDA</sequence>
<dbReference type="SUPFAM" id="SSF81301">
    <property type="entry name" value="Nucleotidyltransferase"/>
    <property type="match status" value="1"/>
</dbReference>
<dbReference type="InterPro" id="IPR043519">
    <property type="entry name" value="NT_sf"/>
</dbReference>
<dbReference type="Proteomes" id="UP001165143">
    <property type="component" value="Unassembled WGS sequence"/>
</dbReference>
<evidence type="ECO:0000259" key="3">
    <source>
        <dbReference type="Pfam" id="PF01909"/>
    </source>
</evidence>
<evidence type="ECO:0000313" key="5">
    <source>
        <dbReference type="EMBL" id="GLW59368.1"/>
    </source>
</evidence>
<evidence type="ECO:0000256" key="1">
    <source>
        <dbReference type="ARBA" id="ARBA00022679"/>
    </source>
</evidence>
<evidence type="ECO:0000313" key="6">
    <source>
        <dbReference type="Proteomes" id="UP001165143"/>
    </source>
</evidence>
<dbReference type="Pfam" id="PF01909">
    <property type="entry name" value="NTP_transf_2"/>
    <property type="match status" value="1"/>
</dbReference>
<reference evidence="5" key="1">
    <citation type="submission" date="2023-02" db="EMBL/GenBank/DDBJ databases">
        <title>Kitasatospora phosalacinea NBRC 14362.</title>
        <authorList>
            <person name="Ichikawa N."/>
            <person name="Sato H."/>
            <person name="Tonouchi N."/>
        </authorList>
    </citation>
    <scope>NUCLEOTIDE SEQUENCE</scope>
    <source>
        <strain evidence="5">NBRC 14362</strain>
    </source>
</reference>
<name>A0A9W6UT79_9ACTN</name>
<evidence type="ECO:0008006" key="7">
    <source>
        <dbReference type="Google" id="ProtNLM"/>
    </source>
</evidence>
<feature type="domain" description="Polymerase nucleotidyl transferase" evidence="3">
    <location>
        <begin position="64"/>
        <end position="96"/>
    </location>
</feature>
<protein>
    <recommendedName>
        <fullName evidence="7">Polymerase nucleotidyl transferase domain-containing protein</fullName>
    </recommendedName>
</protein>
<dbReference type="InterPro" id="IPR025184">
    <property type="entry name" value="AadA_C"/>
</dbReference>
<dbReference type="InterPro" id="IPR002934">
    <property type="entry name" value="Polymerase_NTP_transf_dom"/>
</dbReference>
<feature type="domain" description="Adenylyltransferase AadA C-terminal" evidence="4">
    <location>
        <begin position="191"/>
        <end position="280"/>
    </location>
</feature>
<feature type="region of interest" description="Disordered" evidence="2">
    <location>
        <begin position="1"/>
        <end position="32"/>
    </location>
</feature>
<accession>A0A9W6UT79</accession>
<gene>
    <name evidence="5" type="ORF">Kpho01_73780</name>
</gene>
<dbReference type="CDD" id="cd05403">
    <property type="entry name" value="NT_KNTase_like"/>
    <property type="match status" value="1"/>
</dbReference>
<dbReference type="EMBL" id="BSRX01000078">
    <property type="protein sequence ID" value="GLW59368.1"/>
    <property type="molecule type" value="Genomic_DNA"/>
</dbReference>
<dbReference type="Pfam" id="PF13427">
    <property type="entry name" value="AadA_C"/>
    <property type="match status" value="1"/>
</dbReference>
<evidence type="ECO:0000256" key="2">
    <source>
        <dbReference type="SAM" id="MobiDB-lite"/>
    </source>
</evidence>
<evidence type="ECO:0000259" key="4">
    <source>
        <dbReference type="Pfam" id="PF13427"/>
    </source>
</evidence>